<keyword evidence="4" id="KW-1185">Reference proteome</keyword>
<dbReference type="InterPro" id="IPR047951">
    <property type="entry name" value="Transpos_ISL3"/>
</dbReference>
<dbReference type="InterPro" id="IPR029261">
    <property type="entry name" value="Transposase_Znf"/>
</dbReference>
<dbReference type="PANTHER" id="PTHR33498">
    <property type="entry name" value="TRANSPOSASE FOR INSERTION SEQUENCE ELEMENT IS1557"/>
    <property type="match status" value="1"/>
</dbReference>
<name>A0A3R9QER0_9BACI</name>
<reference evidence="3 4" key="1">
    <citation type="submission" date="2018-10" db="EMBL/GenBank/DDBJ databases">
        <title>Draft genome sequence of Bacillus salarius IM0101, isolated from a hypersaline soil in Inner Mongolia, China.</title>
        <authorList>
            <person name="Yamprayoonswat W."/>
            <person name="Boonvisut S."/>
            <person name="Jumpathong W."/>
            <person name="Sittihan S."/>
            <person name="Ruangsuj P."/>
            <person name="Wanthongcharoen S."/>
            <person name="Thongpramul N."/>
            <person name="Pimmason S."/>
            <person name="Yu B."/>
            <person name="Yasawong M."/>
        </authorList>
    </citation>
    <scope>NUCLEOTIDE SEQUENCE [LARGE SCALE GENOMIC DNA]</scope>
    <source>
        <strain evidence="3 4">IM0101</strain>
    </source>
</reference>
<evidence type="ECO:0000313" key="4">
    <source>
        <dbReference type="Proteomes" id="UP000275076"/>
    </source>
</evidence>
<evidence type="ECO:0000313" key="3">
    <source>
        <dbReference type="EMBL" id="RSL28735.1"/>
    </source>
</evidence>
<dbReference type="Pfam" id="PF14690">
    <property type="entry name" value="Zn_ribbon_ISL3"/>
    <property type="match status" value="1"/>
</dbReference>
<protein>
    <submittedName>
        <fullName evidence="3">Transposase</fullName>
    </submittedName>
</protein>
<dbReference type="AlphaFoldDB" id="A0A3R9QER0"/>
<dbReference type="OrthoDB" id="6197054at2"/>
<evidence type="ECO:0000259" key="2">
    <source>
        <dbReference type="Pfam" id="PF14690"/>
    </source>
</evidence>
<evidence type="ECO:0000259" key="1">
    <source>
        <dbReference type="Pfam" id="PF01610"/>
    </source>
</evidence>
<dbReference type="Proteomes" id="UP000275076">
    <property type="component" value="Unassembled WGS sequence"/>
</dbReference>
<dbReference type="Pfam" id="PF01610">
    <property type="entry name" value="DDE_Tnp_ISL3"/>
    <property type="match status" value="1"/>
</dbReference>
<dbReference type="InterPro" id="IPR002560">
    <property type="entry name" value="Transposase_DDE"/>
</dbReference>
<dbReference type="PANTHER" id="PTHR33498:SF1">
    <property type="entry name" value="TRANSPOSASE FOR INSERTION SEQUENCE ELEMENT IS1557"/>
    <property type="match status" value="1"/>
</dbReference>
<proteinExistence type="predicted"/>
<feature type="domain" description="Transposase IS204/IS1001/IS1096/IS1165 DDE" evidence="1">
    <location>
        <begin position="122"/>
        <end position="189"/>
    </location>
</feature>
<organism evidence="3 4">
    <name type="scientific">Salibacterium salarium</name>
    <dbReference type="NCBI Taxonomy" id="284579"/>
    <lineage>
        <taxon>Bacteria</taxon>
        <taxon>Bacillati</taxon>
        <taxon>Bacillota</taxon>
        <taxon>Bacilli</taxon>
        <taxon>Bacillales</taxon>
        <taxon>Bacillaceae</taxon>
    </lineage>
</organism>
<comment type="caution">
    <text evidence="3">The sequence shown here is derived from an EMBL/GenBank/DDBJ whole genome shotgun (WGS) entry which is preliminary data.</text>
</comment>
<feature type="domain" description="Transposase IS204/IS1001/IS1096/IS1165 zinc-finger" evidence="2">
    <location>
        <begin position="12"/>
        <end position="56"/>
    </location>
</feature>
<dbReference type="EMBL" id="RBVX01000197">
    <property type="protein sequence ID" value="RSL28735.1"/>
    <property type="molecule type" value="Genomic_DNA"/>
</dbReference>
<accession>A0A3R9QER0</accession>
<sequence>MWFERRTAVRKQKCPKCRMKTKRVHGYRWQSIQGSHVGNQPVTLYLRKRRYRCTGCGHAFFERLLVDRYQRQTSMLTEDALLFTADLSFTQAGKHLGLSVHRMIRLLDQRQVEGRTVLPRAIAIDEFKGDADGERFQTVVVDAESREILNILPDRRRETIFSYLKSCDTSRLQMVVMDLSRGFKKAVREEHWAILLSSRTAFIICGRCTGRLMRSG</sequence>
<gene>
    <name evidence="3" type="ORF">D7Z54_35000</name>
</gene>
<feature type="non-terminal residue" evidence="3">
    <location>
        <position position="216"/>
    </location>
</feature>